<comment type="caution">
    <text evidence="1">The sequence shown here is derived from an EMBL/GenBank/DDBJ whole genome shotgun (WGS) entry which is preliminary data.</text>
</comment>
<reference evidence="1 2" key="1">
    <citation type="submission" date="2018-03" db="EMBL/GenBank/DDBJ databases">
        <title>Adhaeribacter sp. HMF7605 Genome sequencing and assembly.</title>
        <authorList>
            <person name="Kang H."/>
            <person name="Kang J."/>
            <person name="Cha I."/>
            <person name="Kim H."/>
            <person name="Joh K."/>
        </authorList>
    </citation>
    <scope>NUCLEOTIDE SEQUENCE [LARGE SCALE GENOMIC DNA]</scope>
    <source>
        <strain evidence="1 2">HMF7605</strain>
    </source>
</reference>
<proteinExistence type="predicted"/>
<dbReference type="RefSeq" id="WP_106932474.1">
    <property type="nucleotide sequence ID" value="NZ_PYFT01000001.1"/>
</dbReference>
<gene>
    <name evidence="1" type="ORF">AHMF7605_23750</name>
</gene>
<evidence type="ECO:0000313" key="2">
    <source>
        <dbReference type="Proteomes" id="UP000240357"/>
    </source>
</evidence>
<name>A0A2T2YLA2_9BACT</name>
<dbReference type="AlphaFoldDB" id="A0A2T2YLA2"/>
<sequence>MKAEEAKKIADEAIKLLDEAELKELEPLFISIREAAATGKTSINVDLLSNIARKQLNKNGFTIRFSGQNNETYCIDWSNPNSVNS</sequence>
<accession>A0A2T2YLA2</accession>
<evidence type="ECO:0000313" key="1">
    <source>
        <dbReference type="EMBL" id="PSR56296.1"/>
    </source>
</evidence>
<organism evidence="1 2">
    <name type="scientific">Adhaeribacter arboris</name>
    <dbReference type="NCBI Taxonomy" id="2072846"/>
    <lineage>
        <taxon>Bacteria</taxon>
        <taxon>Pseudomonadati</taxon>
        <taxon>Bacteroidota</taxon>
        <taxon>Cytophagia</taxon>
        <taxon>Cytophagales</taxon>
        <taxon>Hymenobacteraceae</taxon>
        <taxon>Adhaeribacter</taxon>
    </lineage>
</organism>
<dbReference type="OrthoDB" id="9966764at2"/>
<dbReference type="Proteomes" id="UP000240357">
    <property type="component" value="Unassembled WGS sequence"/>
</dbReference>
<dbReference type="EMBL" id="PYFT01000001">
    <property type="protein sequence ID" value="PSR56296.1"/>
    <property type="molecule type" value="Genomic_DNA"/>
</dbReference>
<keyword evidence="2" id="KW-1185">Reference proteome</keyword>
<protein>
    <submittedName>
        <fullName evidence="1">Uncharacterized protein</fullName>
    </submittedName>
</protein>